<proteinExistence type="predicted"/>
<dbReference type="Pfam" id="PF00117">
    <property type="entry name" value="GATase"/>
    <property type="match status" value="1"/>
</dbReference>
<dbReference type="EMBL" id="CP072648">
    <property type="protein sequence ID" value="QUW03228.1"/>
    <property type="molecule type" value="Genomic_DNA"/>
</dbReference>
<name>A0ABX8B8L7_9BACT</name>
<keyword evidence="1" id="KW-0315">Glutamine amidotransferase</keyword>
<gene>
    <name evidence="3" type="ORF">J8C06_01955</name>
</gene>
<feature type="domain" description="Glutamine amidotransferase" evidence="2">
    <location>
        <begin position="7"/>
        <end position="187"/>
    </location>
</feature>
<dbReference type="InterPro" id="IPR050472">
    <property type="entry name" value="Anth_synth/Amidotransfase"/>
</dbReference>
<dbReference type="InterPro" id="IPR029062">
    <property type="entry name" value="Class_I_gatase-like"/>
</dbReference>
<protein>
    <recommendedName>
        <fullName evidence="2">Glutamine amidotransferase domain-containing protein</fullName>
    </recommendedName>
</protein>
<dbReference type="Gene3D" id="3.40.50.880">
    <property type="match status" value="1"/>
</dbReference>
<dbReference type="SUPFAM" id="SSF52317">
    <property type="entry name" value="Class I glutamine amidotransferase-like"/>
    <property type="match status" value="1"/>
</dbReference>
<dbReference type="RefSeq" id="WP_211429119.1">
    <property type="nucleotide sequence ID" value="NZ_CP072648.1"/>
</dbReference>
<keyword evidence="4" id="KW-1185">Reference proteome</keyword>
<sequence length="193" mass="20216">MTSLITILDDESSAAFNVAHAIAALGWMPEVRPLARAGLTASEASSPAHLVLVTGSAPATMQATIDELVAAQLGHAALVGIGNGALALALALGVRLPEERPVGPGIVEVCHDGCLAFGNLNYRFRARIPRLPHLGREALPEFLEMTATTPSGALLAFRHQTHPCEGVLFHPESSGTPEGLRWFANVFGVRASS</sequence>
<evidence type="ECO:0000313" key="3">
    <source>
        <dbReference type="EMBL" id="QUW03228.1"/>
    </source>
</evidence>
<dbReference type="Proteomes" id="UP000676506">
    <property type="component" value="Chromosome 1"/>
</dbReference>
<reference evidence="3 4" key="1">
    <citation type="submission" date="2021-03" db="EMBL/GenBank/DDBJ databases">
        <title>Genomic and phenotypic characterization of Chloracidobacterium isolates provides evidence for multiple species.</title>
        <authorList>
            <person name="Saini M.K."/>
            <person name="Costas A.M.G."/>
            <person name="Tank M."/>
            <person name="Bryant D.A."/>
        </authorList>
    </citation>
    <scope>NUCLEOTIDE SEQUENCE [LARGE SCALE GENOMIC DNA]</scope>
    <source>
        <strain evidence="3 4">BV2-C</strain>
    </source>
</reference>
<accession>A0ABX8B8L7</accession>
<evidence type="ECO:0000259" key="2">
    <source>
        <dbReference type="Pfam" id="PF00117"/>
    </source>
</evidence>
<evidence type="ECO:0000256" key="1">
    <source>
        <dbReference type="ARBA" id="ARBA00022962"/>
    </source>
</evidence>
<evidence type="ECO:0000313" key="4">
    <source>
        <dbReference type="Proteomes" id="UP000676506"/>
    </source>
</evidence>
<dbReference type="PANTHER" id="PTHR43418">
    <property type="entry name" value="MULTIFUNCTIONAL TRYPTOPHAN BIOSYNTHESIS PROTEIN-RELATED"/>
    <property type="match status" value="1"/>
</dbReference>
<dbReference type="InterPro" id="IPR017926">
    <property type="entry name" value="GATASE"/>
</dbReference>
<organism evidence="3 4">
    <name type="scientific">Chloracidobacterium validum</name>
    <dbReference type="NCBI Taxonomy" id="2821543"/>
    <lineage>
        <taxon>Bacteria</taxon>
        <taxon>Pseudomonadati</taxon>
        <taxon>Acidobacteriota</taxon>
        <taxon>Terriglobia</taxon>
        <taxon>Terriglobales</taxon>
        <taxon>Acidobacteriaceae</taxon>
        <taxon>Chloracidobacterium</taxon>
    </lineage>
</organism>
<dbReference type="PANTHER" id="PTHR43418:SF4">
    <property type="entry name" value="MULTIFUNCTIONAL TRYPTOPHAN BIOSYNTHESIS PROTEIN"/>
    <property type="match status" value="1"/>
</dbReference>